<dbReference type="RefSeq" id="WP_144639926.1">
    <property type="nucleotide sequence ID" value="NZ_BNAX01000001.1"/>
</dbReference>
<dbReference type="Pfam" id="PF00440">
    <property type="entry name" value="TetR_N"/>
    <property type="match status" value="1"/>
</dbReference>
<keyword evidence="7" id="KW-1185">Reference proteome</keyword>
<proteinExistence type="predicted"/>
<dbReference type="SUPFAM" id="SSF46689">
    <property type="entry name" value="Homeodomain-like"/>
    <property type="match status" value="1"/>
</dbReference>
<dbReference type="FunFam" id="1.10.10.60:FF:000141">
    <property type="entry name" value="TetR family transcriptional regulator"/>
    <property type="match status" value="1"/>
</dbReference>
<protein>
    <submittedName>
        <fullName evidence="6">TetR/AcrR family transcriptional regulator</fullName>
    </submittedName>
</protein>
<dbReference type="PANTHER" id="PTHR30055:SF234">
    <property type="entry name" value="HTH-TYPE TRANSCRIPTIONAL REGULATOR BETI"/>
    <property type="match status" value="1"/>
</dbReference>
<evidence type="ECO:0000256" key="4">
    <source>
        <dbReference type="PROSITE-ProRule" id="PRU00335"/>
    </source>
</evidence>
<feature type="domain" description="HTH tetR-type" evidence="5">
    <location>
        <begin position="19"/>
        <end position="79"/>
    </location>
</feature>
<dbReference type="AlphaFoldDB" id="A0A558AA46"/>
<dbReference type="InterPro" id="IPR036271">
    <property type="entry name" value="Tet_transcr_reg_TetR-rel_C_sf"/>
</dbReference>
<dbReference type="Proteomes" id="UP000318578">
    <property type="component" value="Unassembled WGS sequence"/>
</dbReference>
<dbReference type="EMBL" id="VJZA01000029">
    <property type="protein sequence ID" value="TVT21133.1"/>
    <property type="molecule type" value="Genomic_DNA"/>
</dbReference>
<dbReference type="SUPFAM" id="SSF48498">
    <property type="entry name" value="Tetracyclin repressor-like, C-terminal domain"/>
    <property type="match status" value="1"/>
</dbReference>
<evidence type="ECO:0000256" key="1">
    <source>
        <dbReference type="ARBA" id="ARBA00023015"/>
    </source>
</evidence>
<sequence length="210" mass="23408">MTTEAADHDNIVKYGPRAVRTRHAILEASARLFLERGYAGTRISNITSACGISRAGFYTYFRDKREVFTLLGENAYRAILDVVGSWDTLPRPCGTGEVAAWVRAYFTFMDTHGPFIFASSQSWPDDPRLRAGSTRRQLRVAFLLGTHLRGRQARPSGAPEALGLAVLAMLDRSWYRCHTDRLPVDDDDVIDTIARLICRMLLGSPSGQAK</sequence>
<dbReference type="InterPro" id="IPR001647">
    <property type="entry name" value="HTH_TetR"/>
</dbReference>
<organism evidence="6 7">
    <name type="scientific">Amycolatopsis acidiphila</name>
    <dbReference type="NCBI Taxonomy" id="715473"/>
    <lineage>
        <taxon>Bacteria</taxon>
        <taxon>Bacillati</taxon>
        <taxon>Actinomycetota</taxon>
        <taxon>Actinomycetes</taxon>
        <taxon>Pseudonocardiales</taxon>
        <taxon>Pseudonocardiaceae</taxon>
        <taxon>Amycolatopsis</taxon>
    </lineage>
</organism>
<gene>
    <name evidence="6" type="ORF">FNH06_18060</name>
</gene>
<dbReference type="GO" id="GO:0003700">
    <property type="term" value="F:DNA-binding transcription factor activity"/>
    <property type="evidence" value="ECO:0007669"/>
    <property type="project" value="TreeGrafter"/>
</dbReference>
<dbReference type="InterPro" id="IPR050109">
    <property type="entry name" value="HTH-type_TetR-like_transc_reg"/>
</dbReference>
<reference evidence="6 7" key="1">
    <citation type="submission" date="2019-07" db="EMBL/GenBank/DDBJ databases">
        <title>New species of Amycolatopsis and Streptomyces.</title>
        <authorList>
            <person name="Duangmal K."/>
            <person name="Teo W.F.A."/>
            <person name="Lipun K."/>
        </authorList>
    </citation>
    <scope>NUCLEOTIDE SEQUENCE [LARGE SCALE GENOMIC DNA]</scope>
    <source>
        <strain evidence="6 7">JCM 30562</strain>
    </source>
</reference>
<dbReference type="GO" id="GO:0000976">
    <property type="term" value="F:transcription cis-regulatory region binding"/>
    <property type="evidence" value="ECO:0007669"/>
    <property type="project" value="TreeGrafter"/>
</dbReference>
<dbReference type="OrthoDB" id="5112469at2"/>
<dbReference type="PANTHER" id="PTHR30055">
    <property type="entry name" value="HTH-TYPE TRANSCRIPTIONAL REGULATOR RUTR"/>
    <property type="match status" value="1"/>
</dbReference>
<dbReference type="PROSITE" id="PS50977">
    <property type="entry name" value="HTH_TETR_2"/>
    <property type="match status" value="1"/>
</dbReference>
<accession>A0A558AA46</accession>
<dbReference type="Gene3D" id="1.10.10.60">
    <property type="entry name" value="Homeodomain-like"/>
    <property type="match status" value="1"/>
</dbReference>
<keyword evidence="1" id="KW-0805">Transcription regulation</keyword>
<keyword evidence="3" id="KW-0804">Transcription</keyword>
<dbReference type="GO" id="GO:0045892">
    <property type="term" value="P:negative regulation of DNA-templated transcription"/>
    <property type="evidence" value="ECO:0007669"/>
    <property type="project" value="UniProtKB-ARBA"/>
</dbReference>
<keyword evidence="2 4" id="KW-0238">DNA-binding</keyword>
<name>A0A558AA46_9PSEU</name>
<feature type="DNA-binding region" description="H-T-H motif" evidence="4">
    <location>
        <begin position="42"/>
        <end position="61"/>
    </location>
</feature>
<evidence type="ECO:0000256" key="2">
    <source>
        <dbReference type="ARBA" id="ARBA00023125"/>
    </source>
</evidence>
<evidence type="ECO:0000313" key="7">
    <source>
        <dbReference type="Proteomes" id="UP000318578"/>
    </source>
</evidence>
<dbReference type="InterPro" id="IPR009057">
    <property type="entry name" value="Homeodomain-like_sf"/>
</dbReference>
<comment type="caution">
    <text evidence="6">The sequence shown here is derived from an EMBL/GenBank/DDBJ whole genome shotgun (WGS) entry which is preliminary data.</text>
</comment>
<dbReference type="Gene3D" id="1.10.357.10">
    <property type="entry name" value="Tetracycline Repressor, domain 2"/>
    <property type="match status" value="1"/>
</dbReference>
<evidence type="ECO:0000259" key="5">
    <source>
        <dbReference type="PROSITE" id="PS50977"/>
    </source>
</evidence>
<dbReference type="PRINTS" id="PR00455">
    <property type="entry name" value="HTHTETR"/>
</dbReference>
<evidence type="ECO:0000313" key="6">
    <source>
        <dbReference type="EMBL" id="TVT21133.1"/>
    </source>
</evidence>
<evidence type="ECO:0000256" key="3">
    <source>
        <dbReference type="ARBA" id="ARBA00023163"/>
    </source>
</evidence>